<dbReference type="InterPro" id="IPR002347">
    <property type="entry name" value="SDR_fam"/>
</dbReference>
<dbReference type="InterPro" id="IPR036291">
    <property type="entry name" value="NAD(P)-bd_dom_sf"/>
</dbReference>
<dbReference type="OrthoDB" id="109589at2"/>
<name>A0A418NUH5_9SPHN</name>
<accession>A0A418NUH5</accession>
<comment type="caution">
    <text evidence="2">The sequence shown here is derived from an EMBL/GenBank/DDBJ whole genome shotgun (WGS) entry which is preliminary data.</text>
</comment>
<proteinExistence type="predicted"/>
<evidence type="ECO:0000313" key="2">
    <source>
        <dbReference type="EMBL" id="RIV87580.1"/>
    </source>
</evidence>
<evidence type="ECO:0000313" key="3">
    <source>
        <dbReference type="Proteomes" id="UP000286576"/>
    </source>
</evidence>
<dbReference type="Pfam" id="PF00106">
    <property type="entry name" value="adh_short"/>
    <property type="match status" value="1"/>
</dbReference>
<dbReference type="CDD" id="cd05327">
    <property type="entry name" value="retinol-DH_like_SDR_c_like"/>
    <property type="match status" value="1"/>
</dbReference>
<protein>
    <submittedName>
        <fullName evidence="2">SDR family NAD(P)-dependent oxidoreductase</fullName>
    </submittedName>
</protein>
<organism evidence="2 3">
    <name type="scientific">Aurantiacibacter zhengii</name>
    <dbReference type="NCBI Taxonomy" id="2307003"/>
    <lineage>
        <taxon>Bacteria</taxon>
        <taxon>Pseudomonadati</taxon>
        <taxon>Pseudomonadota</taxon>
        <taxon>Alphaproteobacteria</taxon>
        <taxon>Sphingomonadales</taxon>
        <taxon>Erythrobacteraceae</taxon>
        <taxon>Aurantiacibacter</taxon>
    </lineage>
</organism>
<dbReference type="PRINTS" id="PR00081">
    <property type="entry name" value="GDHRDH"/>
</dbReference>
<dbReference type="PANTHER" id="PTHR43157:SF31">
    <property type="entry name" value="PHOSPHATIDYLINOSITOL-GLYCAN BIOSYNTHESIS CLASS F PROTEIN"/>
    <property type="match status" value="1"/>
</dbReference>
<dbReference type="GO" id="GO:0016491">
    <property type="term" value="F:oxidoreductase activity"/>
    <property type="evidence" value="ECO:0007669"/>
    <property type="project" value="UniProtKB-KW"/>
</dbReference>
<dbReference type="EMBL" id="QXFL01000002">
    <property type="protein sequence ID" value="RIV87580.1"/>
    <property type="molecule type" value="Genomic_DNA"/>
</dbReference>
<dbReference type="PANTHER" id="PTHR43157">
    <property type="entry name" value="PHOSPHATIDYLINOSITOL-GLYCAN BIOSYNTHESIS CLASS F PROTEIN-RELATED"/>
    <property type="match status" value="1"/>
</dbReference>
<sequence>MSFTFGDIPIQQGRTAVVTGANTGIGFEIARALAAKGARVLLACRDGDKAAEAIARIDGGREQGGETEYLHLDLANLATVREAAETARKEERIDMLVNNAGVMMPPFSTATAGCELQFAVNHLGHFAFTSLLLDKLAEGDGGRVVMQSSIAHRNADIDFDNLDGSKGYEKTKFYGQSKLANLLFANELDRRLRKAGSKGVALASHPGIAASELTRHLTGGKIFSSVVGAVLNTSEEGALPALQAATDPSAQGGDYYGPYGFKETRGKTSGRAVQSKRAQDEELAARLWDKSVELTGVDPEI</sequence>
<dbReference type="NCBIfam" id="NF004846">
    <property type="entry name" value="PRK06197.1"/>
    <property type="match status" value="1"/>
</dbReference>
<dbReference type="RefSeq" id="WP_119585144.1">
    <property type="nucleotide sequence ID" value="NZ_CAWODQ010000012.1"/>
</dbReference>
<keyword evidence="1" id="KW-0560">Oxidoreductase</keyword>
<dbReference type="Proteomes" id="UP000286576">
    <property type="component" value="Unassembled WGS sequence"/>
</dbReference>
<keyword evidence="3" id="KW-1185">Reference proteome</keyword>
<evidence type="ECO:0000256" key="1">
    <source>
        <dbReference type="ARBA" id="ARBA00023002"/>
    </source>
</evidence>
<gene>
    <name evidence="2" type="ORF">D2V07_04355</name>
</gene>
<dbReference type="SUPFAM" id="SSF51735">
    <property type="entry name" value="NAD(P)-binding Rossmann-fold domains"/>
    <property type="match status" value="1"/>
</dbReference>
<reference evidence="2 3" key="1">
    <citation type="submission" date="2018-08" db="EMBL/GenBank/DDBJ databases">
        <title>Erythrobacter zhengii sp.nov., a bacterium isolated from deep-sea sediment.</title>
        <authorList>
            <person name="Fang C."/>
            <person name="Wu Y.-H."/>
            <person name="Sun C."/>
            <person name="Wang H."/>
            <person name="Cheng H."/>
            <person name="Meng F.-X."/>
            <person name="Wang C.-S."/>
            <person name="Xu X.-W."/>
        </authorList>
    </citation>
    <scope>NUCLEOTIDE SEQUENCE [LARGE SCALE GENOMIC DNA]</scope>
    <source>
        <strain evidence="2 3">V18</strain>
    </source>
</reference>
<dbReference type="AlphaFoldDB" id="A0A418NUH5"/>
<dbReference type="Gene3D" id="3.40.50.720">
    <property type="entry name" value="NAD(P)-binding Rossmann-like Domain"/>
    <property type="match status" value="1"/>
</dbReference>